<sequence length="252" mass="30669">MKKNNLDDEFIFLSEKEIQEIINSKKDSKFNAEFNFLLEPYFDPGDIFFDFFWEFSYRMQSLQRYFEYTDRFINEYIKNFEKYYVDLEQNNNYAEEIDLGGEQLLSDKNYFQEQHYSAILANLFSLLETLLSEVTNDVAKTLNKEFKIEKRMSYIDKYLYFLDKGCGLNVSIEKETWHRLELMRNIRNKYIHNLGKNISNYIKSELLKLYENNNEEEFKLNYEFINLAFETIANIAFELRDSYFRFYDSANK</sequence>
<evidence type="ECO:0000313" key="1">
    <source>
        <dbReference type="EMBL" id="MBP2028654.1"/>
    </source>
</evidence>
<dbReference type="Proteomes" id="UP001314903">
    <property type="component" value="Unassembled WGS sequence"/>
</dbReference>
<comment type="caution">
    <text evidence="1">The sequence shown here is derived from an EMBL/GenBank/DDBJ whole genome shotgun (WGS) entry which is preliminary data.</text>
</comment>
<dbReference type="RefSeq" id="WP_209661714.1">
    <property type="nucleotide sequence ID" value="NZ_JAGGLI010000035.1"/>
</dbReference>
<reference evidence="1 2" key="1">
    <citation type="submission" date="2021-03" db="EMBL/GenBank/DDBJ databases">
        <title>Genomic Encyclopedia of Type Strains, Phase IV (KMG-IV): sequencing the most valuable type-strain genomes for metagenomic binning, comparative biology and taxonomic classification.</title>
        <authorList>
            <person name="Goeker M."/>
        </authorList>
    </citation>
    <scope>NUCLEOTIDE SEQUENCE [LARGE SCALE GENOMIC DNA]</scope>
    <source>
        <strain evidence="1 2">DSM 27512</strain>
    </source>
</reference>
<organism evidence="1 2">
    <name type="scientific">Acetoanaerobium pronyense</name>
    <dbReference type="NCBI Taxonomy" id="1482736"/>
    <lineage>
        <taxon>Bacteria</taxon>
        <taxon>Bacillati</taxon>
        <taxon>Bacillota</taxon>
        <taxon>Clostridia</taxon>
        <taxon>Peptostreptococcales</taxon>
        <taxon>Filifactoraceae</taxon>
        <taxon>Acetoanaerobium</taxon>
    </lineage>
</organism>
<gene>
    <name evidence="1" type="ORF">J2Z35_002484</name>
</gene>
<proteinExistence type="predicted"/>
<accession>A0ABS4KPX1</accession>
<dbReference type="EMBL" id="JAGGLI010000035">
    <property type="protein sequence ID" value="MBP2028654.1"/>
    <property type="molecule type" value="Genomic_DNA"/>
</dbReference>
<keyword evidence="2" id="KW-1185">Reference proteome</keyword>
<evidence type="ECO:0000313" key="2">
    <source>
        <dbReference type="Proteomes" id="UP001314903"/>
    </source>
</evidence>
<protein>
    <submittedName>
        <fullName evidence="1">Methionine synthase II (Cobalamin-independent)</fullName>
    </submittedName>
</protein>
<name>A0ABS4KPX1_9FIRM</name>